<dbReference type="Gene3D" id="3.40.630.30">
    <property type="match status" value="1"/>
</dbReference>
<sequence>MAGANANGNGTSSKGELYMREAKFPEDFEGVLECATKAFNTDPCFMYFGNVQELGPNGLLKPENEKGLRAFMSFIIRTCIDMKTIFTVIADPNSKAVNGGERIAAAIYWVPANQRIALYQLRRLTMGGLFDLLRNWGLGCVDKITTQYLDKCHHAFQVAFKKRELKRSVDDTWYLNLAVTDPEYQGRGLMSRLVREHYRLYPEDIITIEATTPKVRDQYAHLGFEILQDEFMLGGGKIGRDGLPKKGEEATGTPVYPMIKWPASWDQVTPK</sequence>
<dbReference type="STRING" id="71717.A0A4Y7TK87"/>
<name>A0A4Y7TK87_COPMI</name>
<evidence type="ECO:0000313" key="2">
    <source>
        <dbReference type="Proteomes" id="UP000298030"/>
    </source>
</evidence>
<dbReference type="AlphaFoldDB" id="A0A4Y7TK87"/>
<protein>
    <recommendedName>
        <fullName evidence="3">N-acetyltransferase domain-containing protein</fullName>
    </recommendedName>
</protein>
<gene>
    <name evidence="1" type="ORF">FA13DRAFT_1789718</name>
</gene>
<dbReference type="EMBL" id="QPFP01000011">
    <property type="protein sequence ID" value="TEB33919.1"/>
    <property type="molecule type" value="Genomic_DNA"/>
</dbReference>
<dbReference type="InterPro" id="IPR016181">
    <property type="entry name" value="Acyl_CoA_acyltransferase"/>
</dbReference>
<reference evidence="1 2" key="1">
    <citation type="journal article" date="2019" name="Nat. Ecol. Evol.">
        <title>Megaphylogeny resolves global patterns of mushroom evolution.</title>
        <authorList>
            <person name="Varga T."/>
            <person name="Krizsan K."/>
            <person name="Foldi C."/>
            <person name="Dima B."/>
            <person name="Sanchez-Garcia M."/>
            <person name="Sanchez-Ramirez S."/>
            <person name="Szollosi G.J."/>
            <person name="Szarkandi J.G."/>
            <person name="Papp V."/>
            <person name="Albert L."/>
            <person name="Andreopoulos W."/>
            <person name="Angelini C."/>
            <person name="Antonin V."/>
            <person name="Barry K.W."/>
            <person name="Bougher N.L."/>
            <person name="Buchanan P."/>
            <person name="Buyck B."/>
            <person name="Bense V."/>
            <person name="Catcheside P."/>
            <person name="Chovatia M."/>
            <person name="Cooper J."/>
            <person name="Damon W."/>
            <person name="Desjardin D."/>
            <person name="Finy P."/>
            <person name="Geml J."/>
            <person name="Haridas S."/>
            <person name="Hughes K."/>
            <person name="Justo A."/>
            <person name="Karasinski D."/>
            <person name="Kautmanova I."/>
            <person name="Kiss B."/>
            <person name="Kocsube S."/>
            <person name="Kotiranta H."/>
            <person name="LaButti K.M."/>
            <person name="Lechner B.E."/>
            <person name="Liimatainen K."/>
            <person name="Lipzen A."/>
            <person name="Lukacs Z."/>
            <person name="Mihaltcheva S."/>
            <person name="Morgado L.N."/>
            <person name="Niskanen T."/>
            <person name="Noordeloos M.E."/>
            <person name="Ohm R.A."/>
            <person name="Ortiz-Santana B."/>
            <person name="Ovrebo C."/>
            <person name="Racz N."/>
            <person name="Riley R."/>
            <person name="Savchenko A."/>
            <person name="Shiryaev A."/>
            <person name="Soop K."/>
            <person name="Spirin V."/>
            <person name="Szebenyi C."/>
            <person name="Tomsovsky M."/>
            <person name="Tulloss R.E."/>
            <person name="Uehling J."/>
            <person name="Grigoriev I.V."/>
            <person name="Vagvolgyi C."/>
            <person name="Papp T."/>
            <person name="Martin F.M."/>
            <person name="Miettinen O."/>
            <person name="Hibbett D.S."/>
            <person name="Nagy L.G."/>
        </authorList>
    </citation>
    <scope>NUCLEOTIDE SEQUENCE [LARGE SCALE GENOMIC DNA]</scope>
    <source>
        <strain evidence="1 2">FP101781</strain>
    </source>
</reference>
<accession>A0A4Y7TK87</accession>
<keyword evidence="2" id="KW-1185">Reference proteome</keyword>
<proteinExistence type="predicted"/>
<organism evidence="1 2">
    <name type="scientific">Coprinellus micaceus</name>
    <name type="common">Glistening ink-cap mushroom</name>
    <name type="synonym">Coprinus micaceus</name>
    <dbReference type="NCBI Taxonomy" id="71717"/>
    <lineage>
        <taxon>Eukaryota</taxon>
        <taxon>Fungi</taxon>
        <taxon>Dikarya</taxon>
        <taxon>Basidiomycota</taxon>
        <taxon>Agaricomycotina</taxon>
        <taxon>Agaricomycetes</taxon>
        <taxon>Agaricomycetidae</taxon>
        <taxon>Agaricales</taxon>
        <taxon>Agaricineae</taxon>
        <taxon>Psathyrellaceae</taxon>
        <taxon>Coprinellus</taxon>
    </lineage>
</organism>
<evidence type="ECO:0008006" key="3">
    <source>
        <dbReference type="Google" id="ProtNLM"/>
    </source>
</evidence>
<dbReference type="OrthoDB" id="544277at2759"/>
<evidence type="ECO:0000313" key="1">
    <source>
        <dbReference type="EMBL" id="TEB33919.1"/>
    </source>
</evidence>
<dbReference type="PANTHER" id="PTHR42791">
    <property type="entry name" value="GNAT FAMILY ACETYLTRANSFERASE"/>
    <property type="match status" value="1"/>
</dbReference>
<dbReference type="Proteomes" id="UP000298030">
    <property type="component" value="Unassembled WGS sequence"/>
</dbReference>
<comment type="caution">
    <text evidence="1">The sequence shown here is derived from an EMBL/GenBank/DDBJ whole genome shotgun (WGS) entry which is preliminary data.</text>
</comment>
<dbReference type="PANTHER" id="PTHR42791:SF1">
    <property type="entry name" value="N-ACETYLTRANSFERASE DOMAIN-CONTAINING PROTEIN"/>
    <property type="match status" value="1"/>
</dbReference>
<dbReference type="SUPFAM" id="SSF55729">
    <property type="entry name" value="Acyl-CoA N-acyltransferases (Nat)"/>
    <property type="match status" value="1"/>
</dbReference>
<dbReference type="InterPro" id="IPR052523">
    <property type="entry name" value="Trichothecene_AcTrans"/>
</dbReference>